<reference evidence="3" key="1">
    <citation type="journal article" date="2019" name="Int. J. Syst. Evol. Microbiol.">
        <title>The Global Catalogue of Microorganisms (GCM) 10K type strain sequencing project: providing services to taxonomists for standard genome sequencing and annotation.</title>
        <authorList>
            <consortium name="The Broad Institute Genomics Platform"/>
            <consortium name="The Broad Institute Genome Sequencing Center for Infectious Disease"/>
            <person name="Wu L."/>
            <person name="Ma J."/>
        </authorList>
    </citation>
    <scope>NUCLEOTIDE SEQUENCE [LARGE SCALE GENOMIC DNA]</scope>
    <source>
        <strain evidence="3">CCUG 61889</strain>
    </source>
</reference>
<proteinExistence type="predicted"/>
<dbReference type="InterPro" id="IPR006944">
    <property type="entry name" value="Phage/GTA_portal"/>
</dbReference>
<comment type="caution">
    <text evidence="2">The sequence shown here is derived from an EMBL/GenBank/DDBJ whole genome shotgun (WGS) entry which is preliminary data.</text>
</comment>
<dbReference type="RefSeq" id="WP_377914557.1">
    <property type="nucleotide sequence ID" value="NZ_JBHRZT010000043.1"/>
</dbReference>
<dbReference type="NCBIfam" id="TIGR01537">
    <property type="entry name" value="portal_HK97"/>
    <property type="match status" value="1"/>
</dbReference>
<keyword evidence="3" id="KW-1185">Reference proteome</keyword>
<name>A0ABV8B1P1_9BACI</name>
<dbReference type="EMBL" id="JBHRZT010000043">
    <property type="protein sequence ID" value="MFC3883760.1"/>
    <property type="molecule type" value="Genomic_DNA"/>
</dbReference>
<dbReference type="InterPro" id="IPR006427">
    <property type="entry name" value="Portal_HK97"/>
</dbReference>
<protein>
    <submittedName>
        <fullName evidence="2">Phage portal protein</fullName>
    </submittedName>
</protein>
<dbReference type="Proteomes" id="UP001595752">
    <property type="component" value="Unassembled WGS sequence"/>
</dbReference>
<feature type="region of interest" description="Disordered" evidence="1">
    <location>
        <begin position="392"/>
        <end position="416"/>
    </location>
</feature>
<sequence>MQKRSIWDRIFGKEPKRLTNETQFKFMNGFTPVFSHFGEDPYTSDVVRSAIHVIASNAAKLKPKHIRRLNKEISHVNGQLERLLTVRPNEFMSAYDFIYKVVTQRELFNNAFVYIKWDPLSNQVVGFYPVDMSSMELVEAQDILFVKFQFPNGQKLTAPYSDFIHLRKFYNQNDIFGESNAKALLPTLELIHTTDEGISNAVKSSAFLRGLIKFTNSMLKPEDIKKQRDAFVQDYMDVSNNGGIAALDAKAEYQELKNDPKMVDDKQMATIEEKVHKYFNVNKKIIMSNYTEDEWNAFYENVLEPIAIQMSLEFTSKLFTDREQGFGNEIIFEANRLQYASTKTKVSLIKETMTLGILSKNEAREIFNLSPIEGGDEYIQTLNVVNAAKADQYQVGEPKGGETDDEEDADSDDGET</sequence>
<accession>A0ABV8B1P1</accession>
<feature type="compositionally biased region" description="Acidic residues" evidence="1">
    <location>
        <begin position="403"/>
        <end position="416"/>
    </location>
</feature>
<organism evidence="2 3">
    <name type="scientific">Bacillus songklensis</name>
    <dbReference type="NCBI Taxonomy" id="1069116"/>
    <lineage>
        <taxon>Bacteria</taxon>
        <taxon>Bacillati</taxon>
        <taxon>Bacillota</taxon>
        <taxon>Bacilli</taxon>
        <taxon>Bacillales</taxon>
        <taxon>Bacillaceae</taxon>
        <taxon>Bacillus</taxon>
    </lineage>
</organism>
<evidence type="ECO:0000313" key="3">
    <source>
        <dbReference type="Proteomes" id="UP001595752"/>
    </source>
</evidence>
<evidence type="ECO:0000256" key="1">
    <source>
        <dbReference type="SAM" id="MobiDB-lite"/>
    </source>
</evidence>
<gene>
    <name evidence="2" type="ORF">ACFOU2_09705</name>
</gene>
<dbReference type="Pfam" id="PF04860">
    <property type="entry name" value="Phage_portal"/>
    <property type="match status" value="1"/>
</dbReference>
<evidence type="ECO:0000313" key="2">
    <source>
        <dbReference type="EMBL" id="MFC3883760.1"/>
    </source>
</evidence>